<evidence type="ECO:0000256" key="11">
    <source>
        <dbReference type="ARBA" id="ARBA00023049"/>
    </source>
</evidence>
<organism evidence="15 16">
    <name type="scientific">Hathewaya proteolytica DSM 3090</name>
    <dbReference type="NCBI Taxonomy" id="1121331"/>
    <lineage>
        <taxon>Bacteria</taxon>
        <taxon>Bacillati</taxon>
        <taxon>Bacillota</taxon>
        <taxon>Clostridia</taxon>
        <taxon>Eubacteriales</taxon>
        <taxon>Clostridiaceae</taxon>
        <taxon>Hathewaya</taxon>
    </lineage>
</organism>
<evidence type="ECO:0000256" key="2">
    <source>
        <dbReference type="ARBA" id="ARBA00004651"/>
    </source>
</evidence>
<evidence type="ECO:0000256" key="4">
    <source>
        <dbReference type="ARBA" id="ARBA00022475"/>
    </source>
</evidence>
<keyword evidence="6 13" id="KW-0812">Transmembrane</keyword>
<dbReference type="Pfam" id="PF02163">
    <property type="entry name" value="Peptidase_M50"/>
    <property type="match status" value="1"/>
</dbReference>
<dbReference type="InterPro" id="IPR052348">
    <property type="entry name" value="Metallopeptidase_M50B"/>
</dbReference>
<evidence type="ECO:0000256" key="5">
    <source>
        <dbReference type="ARBA" id="ARBA00022670"/>
    </source>
</evidence>
<comment type="similarity">
    <text evidence="3">Belongs to the peptidase M50B family.</text>
</comment>
<feature type="transmembrane region" description="Helical" evidence="13">
    <location>
        <begin position="86"/>
        <end position="110"/>
    </location>
</feature>
<evidence type="ECO:0000256" key="6">
    <source>
        <dbReference type="ARBA" id="ARBA00022692"/>
    </source>
</evidence>
<evidence type="ECO:0000313" key="16">
    <source>
        <dbReference type="Proteomes" id="UP000183952"/>
    </source>
</evidence>
<dbReference type="GO" id="GO:0046872">
    <property type="term" value="F:metal ion binding"/>
    <property type="evidence" value="ECO:0007669"/>
    <property type="project" value="UniProtKB-KW"/>
</dbReference>
<keyword evidence="11" id="KW-0482">Metalloprotease</keyword>
<sequence length="219" mass="25468">MRQYILELIISIPGILMAFTVHEYAHAKTSYMLGDDTPYFQGRVTLNPLSHIDILGFISILFFRFGWAKPVQVNKRAYKNYRRDDLLVSFAGPFANFILSVILELIKVIFLRYTINSFDKSSVQLVFGFLQYAVQINMVLFFLNLMPIPGFDGYHILKDIFPGFFRKLPYDIERYSIFIFMLCVIPLPMINGSIFQYLVGYPASKTLVFIENIFFALIM</sequence>
<dbReference type="RefSeq" id="WP_072903867.1">
    <property type="nucleotide sequence ID" value="NZ_FRAD01000015.1"/>
</dbReference>
<keyword evidence="7" id="KW-0479">Metal-binding</keyword>
<dbReference type="Proteomes" id="UP000183952">
    <property type="component" value="Unassembled WGS sequence"/>
</dbReference>
<reference evidence="15 16" key="1">
    <citation type="submission" date="2016-11" db="EMBL/GenBank/DDBJ databases">
        <authorList>
            <person name="Jaros S."/>
            <person name="Januszkiewicz K."/>
            <person name="Wedrychowicz H."/>
        </authorList>
    </citation>
    <scope>NUCLEOTIDE SEQUENCE [LARGE SCALE GENOMIC DNA]</scope>
    <source>
        <strain evidence="15 16">DSM 3090</strain>
    </source>
</reference>
<evidence type="ECO:0000256" key="12">
    <source>
        <dbReference type="ARBA" id="ARBA00023136"/>
    </source>
</evidence>
<evidence type="ECO:0000256" key="1">
    <source>
        <dbReference type="ARBA" id="ARBA00001947"/>
    </source>
</evidence>
<feature type="transmembrane region" description="Helical" evidence="13">
    <location>
        <begin position="5"/>
        <end position="25"/>
    </location>
</feature>
<protein>
    <submittedName>
        <fullName evidence="15">Zn-dependent protease (Includes SpoIVFB)</fullName>
    </submittedName>
</protein>
<gene>
    <name evidence="15" type="ORF">SAMN02745248_01911</name>
</gene>
<comment type="subcellular location">
    <subcellularLocation>
        <location evidence="2">Cell membrane</location>
        <topology evidence="2">Multi-pass membrane protein</topology>
    </subcellularLocation>
</comment>
<dbReference type="PANTHER" id="PTHR35864">
    <property type="entry name" value="ZINC METALLOPROTEASE MJ0611-RELATED"/>
    <property type="match status" value="1"/>
</dbReference>
<feature type="transmembrane region" description="Helical" evidence="13">
    <location>
        <begin position="45"/>
        <end position="65"/>
    </location>
</feature>
<accession>A0A1M6Q643</accession>
<keyword evidence="4" id="KW-1003">Cell membrane</keyword>
<keyword evidence="5 15" id="KW-0645">Protease</keyword>
<dbReference type="InterPro" id="IPR044537">
    <property type="entry name" value="Rip2-like"/>
</dbReference>
<dbReference type="GO" id="GO:0006508">
    <property type="term" value="P:proteolysis"/>
    <property type="evidence" value="ECO:0007669"/>
    <property type="project" value="UniProtKB-KW"/>
</dbReference>
<dbReference type="AlphaFoldDB" id="A0A1M6Q643"/>
<dbReference type="CDD" id="cd06158">
    <property type="entry name" value="S2P-M50_like_1"/>
    <property type="match status" value="1"/>
</dbReference>
<evidence type="ECO:0000256" key="13">
    <source>
        <dbReference type="SAM" id="Phobius"/>
    </source>
</evidence>
<keyword evidence="8" id="KW-0378">Hydrolase</keyword>
<evidence type="ECO:0000256" key="10">
    <source>
        <dbReference type="ARBA" id="ARBA00022989"/>
    </source>
</evidence>
<evidence type="ECO:0000313" key="15">
    <source>
        <dbReference type="EMBL" id="SHK15671.1"/>
    </source>
</evidence>
<dbReference type="EMBL" id="FRAD01000015">
    <property type="protein sequence ID" value="SHK15671.1"/>
    <property type="molecule type" value="Genomic_DNA"/>
</dbReference>
<dbReference type="GO" id="GO:0008237">
    <property type="term" value="F:metallopeptidase activity"/>
    <property type="evidence" value="ECO:0007669"/>
    <property type="project" value="UniProtKB-KW"/>
</dbReference>
<evidence type="ECO:0000256" key="8">
    <source>
        <dbReference type="ARBA" id="ARBA00022801"/>
    </source>
</evidence>
<name>A0A1M6Q643_9CLOT</name>
<dbReference type="OrthoDB" id="9800627at2"/>
<comment type="cofactor">
    <cofactor evidence="1">
        <name>Zn(2+)</name>
        <dbReference type="ChEBI" id="CHEBI:29105"/>
    </cofactor>
</comment>
<feature type="transmembrane region" description="Helical" evidence="13">
    <location>
        <begin position="175"/>
        <end position="199"/>
    </location>
</feature>
<evidence type="ECO:0000256" key="7">
    <source>
        <dbReference type="ARBA" id="ARBA00022723"/>
    </source>
</evidence>
<feature type="domain" description="Peptidase M50" evidence="14">
    <location>
        <begin position="121"/>
        <end position="183"/>
    </location>
</feature>
<dbReference type="PANTHER" id="PTHR35864:SF1">
    <property type="entry name" value="ZINC METALLOPROTEASE YWHC-RELATED"/>
    <property type="match status" value="1"/>
</dbReference>
<proteinExistence type="inferred from homology"/>
<dbReference type="GO" id="GO:0005886">
    <property type="term" value="C:plasma membrane"/>
    <property type="evidence" value="ECO:0007669"/>
    <property type="project" value="UniProtKB-SubCell"/>
</dbReference>
<evidence type="ECO:0000256" key="9">
    <source>
        <dbReference type="ARBA" id="ARBA00022833"/>
    </source>
</evidence>
<keyword evidence="16" id="KW-1185">Reference proteome</keyword>
<evidence type="ECO:0000256" key="3">
    <source>
        <dbReference type="ARBA" id="ARBA00007931"/>
    </source>
</evidence>
<keyword evidence="10 13" id="KW-1133">Transmembrane helix</keyword>
<feature type="transmembrane region" description="Helical" evidence="13">
    <location>
        <begin position="122"/>
        <end position="143"/>
    </location>
</feature>
<dbReference type="STRING" id="1121331.SAMN02745248_01911"/>
<evidence type="ECO:0000259" key="14">
    <source>
        <dbReference type="Pfam" id="PF02163"/>
    </source>
</evidence>
<keyword evidence="9" id="KW-0862">Zinc</keyword>
<keyword evidence="12 13" id="KW-0472">Membrane</keyword>
<dbReference type="InterPro" id="IPR008915">
    <property type="entry name" value="Peptidase_M50"/>
</dbReference>